<dbReference type="AlphaFoldDB" id="A0AAE0MVJ5"/>
<gene>
    <name evidence="1" type="ORF">B0H65DRAFT_437857</name>
</gene>
<reference evidence="1" key="2">
    <citation type="submission" date="2023-06" db="EMBL/GenBank/DDBJ databases">
        <authorList>
            <consortium name="Lawrence Berkeley National Laboratory"/>
            <person name="Haridas S."/>
            <person name="Hensen N."/>
            <person name="Bonometti L."/>
            <person name="Westerberg I."/>
            <person name="Brannstrom I.O."/>
            <person name="Guillou S."/>
            <person name="Cros-Aarteil S."/>
            <person name="Calhoun S."/>
            <person name="Kuo A."/>
            <person name="Mondo S."/>
            <person name="Pangilinan J."/>
            <person name="Riley R."/>
            <person name="Labutti K."/>
            <person name="Andreopoulos B."/>
            <person name="Lipzen A."/>
            <person name="Chen C."/>
            <person name="Yanf M."/>
            <person name="Daum C."/>
            <person name="Ng V."/>
            <person name="Clum A."/>
            <person name="Steindorff A."/>
            <person name="Ohm R."/>
            <person name="Martin F."/>
            <person name="Silar P."/>
            <person name="Natvig D."/>
            <person name="Lalanne C."/>
            <person name="Gautier V."/>
            <person name="Ament-Velasquez S.L."/>
            <person name="Kruys A."/>
            <person name="Hutchinson M.I."/>
            <person name="Powell A.J."/>
            <person name="Barry K."/>
            <person name="Miller A.N."/>
            <person name="Grigoriev I.V."/>
            <person name="Debuchy R."/>
            <person name="Gladieux P."/>
            <person name="Thoren M.H."/>
            <person name="Johannesson H."/>
        </authorList>
    </citation>
    <scope>NUCLEOTIDE SEQUENCE</scope>
    <source>
        <strain evidence="1">CBS 560.94</strain>
    </source>
</reference>
<evidence type="ECO:0000313" key="2">
    <source>
        <dbReference type="Proteomes" id="UP001278500"/>
    </source>
</evidence>
<dbReference type="EMBL" id="JAUEPP010000001">
    <property type="protein sequence ID" value="KAK3354515.1"/>
    <property type="molecule type" value="Genomic_DNA"/>
</dbReference>
<dbReference type="RefSeq" id="XP_062685893.1">
    <property type="nucleotide sequence ID" value="XM_062825339.1"/>
</dbReference>
<protein>
    <submittedName>
        <fullName evidence="1">Uncharacterized protein</fullName>
    </submittedName>
</protein>
<proteinExistence type="predicted"/>
<name>A0AAE0MVJ5_9PEZI</name>
<organism evidence="1 2">
    <name type="scientific">Neurospora tetraspora</name>
    <dbReference type="NCBI Taxonomy" id="94610"/>
    <lineage>
        <taxon>Eukaryota</taxon>
        <taxon>Fungi</taxon>
        <taxon>Dikarya</taxon>
        <taxon>Ascomycota</taxon>
        <taxon>Pezizomycotina</taxon>
        <taxon>Sordariomycetes</taxon>
        <taxon>Sordariomycetidae</taxon>
        <taxon>Sordariales</taxon>
        <taxon>Sordariaceae</taxon>
        <taxon>Neurospora</taxon>
    </lineage>
</organism>
<dbReference type="GeneID" id="87862493"/>
<keyword evidence="2" id="KW-1185">Reference proteome</keyword>
<dbReference type="Proteomes" id="UP001278500">
    <property type="component" value="Unassembled WGS sequence"/>
</dbReference>
<comment type="caution">
    <text evidence="1">The sequence shown here is derived from an EMBL/GenBank/DDBJ whole genome shotgun (WGS) entry which is preliminary data.</text>
</comment>
<reference evidence="1" key="1">
    <citation type="journal article" date="2023" name="Mol. Phylogenet. Evol.">
        <title>Genome-scale phylogeny and comparative genomics of the fungal order Sordariales.</title>
        <authorList>
            <person name="Hensen N."/>
            <person name="Bonometti L."/>
            <person name="Westerberg I."/>
            <person name="Brannstrom I.O."/>
            <person name="Guillou S."/>
            <person name="Cros-Aarteil S."/>
            <person name="Calhoun S."/>
            <person name="Haridas S."/>
            <person name="Kuo A."/>
            <person name="Mondo S."/>
            <person name="Pangilinan J."/>
            <person name="Riley R."/>
            <person name="LaButti K."/>
            <person name="Andreopoulos B."/>
            <person name="Lipzen A."/>
            <person name="Chen C."/>
            <person name="Yan M."/>
            <person name="Daum C."/>
            <person name="Ng V."/>
            <person name="Clum A."/>
            <person name="Steindorff A."/>
            <person name="Ohm R.A."/>
            <person name="Martin F."/>
            <person name="Silar P."/>
            <person name="Natvig D.O."/>
            <person name="Lalanne C."/>
            <person name="Gautier V."/>
            <person name="Ament-Velasquez S.L."/>
            <person name="Kruys A."/>
            <person name="Hutchinson M.I."/>
            <person name="Powell A.J."/>
            <person name="Barry K."/>
            <person name="Miller A.N."/>
            <person name="Grigoriev I.V."/>
            <person name="Debuchy R."/>
            <person name="Gladieux P."/>
            <person name="Hiltunen Thoren M."/>
            <person name="Johannesson H."/>
        </authorList>
    </citation>
    <scope>NUCLEOTIDE SEQUENCE</scope>
    <source>
        <strain evidence="1">CBS 560.94</strain>
    </source>
</reference>
<accession>A0AAE0MVJ5</accession>
<evidence type="ECO:0000313" key="1">
    <source>
        <dbReference type="EMBL" id="KAK3354515.1"/>
    </source>
</evidence>
<sequence length="199" mass="22071">MVFLNSTAQMEFDIFAKNSSMVAIFSSFLLIPRGPAFNLVRCTNRETGIEHQSEGPASFLNQGHDDVRLLAALASSLDCCLSVGTTLGSRFALLPLHHHKNLQQPVPTGAEGHFQRGELWSTITKVRTREMSISKERSSVSQAFFLSASPHSLACIHPIGYLYRVLELLLRGTIKKKGLTIVFEIHALQAGTERFPFLM</sequence>